<sequence length="612" mass="66295">MPRRIEYTDDQGRKWTAPHPNVEQRTKYGDQYEPSPSDRLSIPPGSPVSSKTTPTTRAASSPPANTQVPELSVKNFPPLPSLPTTPTEPSQLSPRSRLRSLVPSLSGPGTAPNAALPPTNGSRAQQATNALGLTLAGTNTTSATASQNPEQEAHQANPPPTQILSQEASEESLPSLVLPGPAQPLVPYDPSPSLTGLASIPEPRVPSLHGREPPARPPSPSSTHTRKRRRTGSNPPLPSISLDVPWSQNNPPQDTAPTQRTGSQPQPTEPAENDDMSVDRSDTSSPDTNAARWGSPAYPPDPLPSPAPQDGRRAATPVAIIPAFRQHGDSARIFPSSLWLPWLRLNPAQERAWQRALAPGEHRKVLFVTEYARTESAGVASADRITADLSTALQRPEDNLVEVSYPHPIPAPPGTQPPRPSVWHFVYDLSAEEQFALLNAGVISRDGRAYIFLPANLDTTQPVFLYALRGLRGTLDDLTPHILQCIFDSPVVRELCSTYADHPLVDDFLTNLRVDELAMRDADSRPTRAIRIYARLPLLDPTEQQAIRDSLRTVNFDHPFHGAVRLESYLCTHCQGSDHPSGLSDEAIAADPEHEEEAAAEAAAVAAETETE</sequence>
<organism evidence="1 2">
    <name type="scientific">Vararia minispora EC-137</name>
    <dbReference type="NCBI Taxonomy" id="1314806"/>
    <lineage>
        <taxon>Eukaryota</taxon>
        <taxon>Fungi</taxon>
        <taxon>Dikarya</taxon>
        <taxon>Basidiomycota</taxon>
        <taxon>Agaricomycotina</taxon>
        <taxon>Agaricomycetes</taxon>
        <taxon>Russulales</taxon>
        <taxon>Lachnocladiaceae</taxon>
        <taxon>Vararia</taxon>
    </lineage>
</organism>
<evidence type="ECO:0000313" key="2">
    <source>
        <dbReference type="Proteomes" id="UP000814128"/>
    </source>
</evidence>
<proteinExistence type="predicted"/>
<reference evidence="1" key="2">
    <citation type="journal article" date="2022" name="New Phytol.">
        <title>Evolutionary transition to the ectomycorrhizal habit in the genomes of a hyperdiverse lineage of mushroom-forming fungi.</title>
        <authorList>
            <person name="Looney B."/>
            <person name="Miyauchi S."/>
            <person name="Morin E."/>
            <person name="Drula E."/>
            <person name="Courty P.E."/>
            <person name="Kohler A."/>
            <person name="Kuo A."/>
            <person name="LaButti K."/>
            <person name="Pangilinan J."/>
            <person name="Lipzen A."/>
            <person name="Riley R."/>
            <person name="Andreopoulos W."/>
            <person name="He G."/>
            <person name="Johnson J."/>
            <person name="Nolan M."/>
            <person name="Tritt A."/>
            <person name="Barry K.W."/>
            <person name="Grigoriev I.V."/>
            <person name="Nagy L.G."/>
            <person name="Hibbett D."/>
            <person name="Henrissat B."/>
            <person name="Matheny P.B."/>
            <person name="Labbe J."/>
            <person name="Martin F.M."/>
        </authorList>
    </citation>
    <scope>NUCLEOTIDE SEQUENCE</scope>
    <source>
        <strain evidence="1">EC-137</strain>
    </source>
</reference>
<evidence type="ECO:0000313" key="1">
    <source>
        <dbReference type="EMBL" id="KAI0035367.1"/>
    </source>
</evidence>
<gene>
    <name evidence="1" type="ORF">K488DRAFT_83075</name>
</gene>
<dbReference type="EMBL" id="MU273485">
    <property type="protein sequence ID" value="KAI0035367.1"/>
    <property type="molecule type" value="Genomic_DNA"/>
</dbReference>
<accession>A0ACB8QUM9</accession>
<dbReference type="Proteomes" id="UP000814128">
    <property type="component" value="Unassembled WGS sequence"/>
</dbReference>
<reference evidence="1" key="1">
    <citation type="submission" date="2021-02" db="EMBL/GenBank/DDBJ databases">
        <authorList>
            <consortium name="DOE Joint Genome Institute"/>
            <person name="Ahrendt S."/>
            <person name="Looney B.P."/>
            <person name="Miyauchi S."/>
            <person name="Morin E."/>
            <person name="Drula E."/>
            <person name="Courty P.E."/>
            <person name="Chicoki N."/>
            <person name="Fauchery L."/>
            <person name="Kohler A."/>
            <person name="Kuo A."/>
            <person name="Labutti K."/>
            <person name="Pangilinan J."/>
            <person name="Lipzen A."/>
            <person name="Riley R."/>
            <person name="Andreopoulos W."/>
            <person name="He G."/>
            <person name="Johnson J."/>
            <person name="Barry K.W."/>
            <person name="Grigoriev I.V."/>
            <person name="Nagy L."/>
            <person name="Hibbett D."/>
            <person name="Henrissat B."/>
            <person name="Matheny P.B."/>
            <person name="Labbe J."/>
            <person name="Martin F."/>
        </authorList>
    </citation>
    <scope>NUCLEOTIDE SEQUENCE</scope>
    <source>
        <strain evidence="1">EC-137</strain>
    </source>
</reference>
<comment type="caution">
    <text evidence="1">The sequence shown here is derived from an EMBL/GenBank/DDBJ whole genome shotgun (WGS) entry which is preliminary data.</text>
</comment>
<name>A0ACB8QUM9_9AGAM</name>
<keyword evidence="2" id="KW-1185">Reference proteome</keyword>
<protein>
    <submittedName>
        <fullName evidence="1">Uncharacterized protein</fullName>
    </submittedName>
</protein>